<evidence type="ECO:0000313" key="1">
    <source>
        <dbReference type="EMBL" id="KAF4364195.1"/>
    </source>
</evidence>
<evidence type="ECO:0000313" key="2">
    <source>
        <dbReference type="Proteomes" id="UP000583929"/>
    </source>
</evidence>
<accession>A0A7J6F0T0</accession>
<sequence length="221" mass="24854">MIREAHSPKAYVNSNAQSVNNSIVFNASIEEKNPGVQLTYSQYTTDEVKQLKLSKIDNDHNNWLKDRMFLDDQYVMVIRRQVSCQSYLGRLKRLGKQKEGTDSPFITFSCSAAETFWQGSAAATNWKFFTDATLNSTSGFFAFETDNGDEKHCSSRPFVNSVGVGATPPSCTEEMGIECMVHCILLGPLVPLEIPALNEFFSAIYNLFGSQGHMEADYRKW</sequence>
<organism evidence="1 2">
    <name type="scientific">Cannabis sativa</name>
    <name type="common">Hemp</name>
    <name type="synonym">Marijuana</name>
    <dbReference type="NCBI Taxonomy" id="3483"/>
    <lineage>
        <taxon>Eukaryota</taxon>
        <taxon>Viridiplantae</taxon>
        <taxon>Streptophyta</taxon>
        <taxon>Embryophyta</taxon>
        <taxon>Tracheophyta</taxon>
        <taxon>Spermatophyta</taxon>
        <taxon>Magnoliopsida</taxon>
        <taxon>eudicotyledons</taxon>
        <taxon>Gunneridae</taxon>
        <taxon>Pentapetalae</taxon>
        <taxon>rosids</taxon>
        <taxon>fabids</taxon>
        <taxon>Rosales</taxon>
        <taxon>Cannabaceae</taxon>
        <taxon>Cannabis</taxon>
    </lineage>
</organism>
<reference evidence="1 2" key="1">
    <citation type="journal article" date="2020" name="bioRxiv">
        <title>Sequence and annotation of 42 cannabis genomes reveals extensive copy number variation in cannabinoid synthesis and pathogen resistance genes.</title>
        <authorList>
            <person name="Mckernan K.J."/>
            <person name="Helbert Y."/>
            <person name="Kane L.T."/>
            <person name="Ebling H."/>
            <person name="Zhang L."/>
            <person name="Liu B."/>
            <person name="Eaton Z."/>
            <person name="Mclaughlin S."/>
            <person name="Kingan S."/>
            <person name="Baybayan P."/>
            <person name="Concepcion G."/>
            <person name="Jordan M."/>
            <person name="Riva A."/>
            <person name="Barbazuk W."/>
            <person name="Harkins T."/>
        </authorList>
    </citation>
    <scope>NUCLEOTIDE SEQUENCE [LARGE SCALE GENOMIC DNA]</scope>
    <source>
        <strain evidence="2">cv. Jamaican Lion 4</strain>
        <tissue evidence="1">Leaf</tissue>
    </source>
</reference>
<keyword evidence="2" id="KW-1185">Reference proteome</keyword>
<dbReference type="EMBL" id="JAATIQ010000285">
    <property type="protein sequence ID" value="KAF4364195.1"/>
    <property type="molecule type" value="Genomic_DNA"/>
</dbReference>
<protein>
    <submittedName>
        <fullName evidence="1">Uncharacterized protein</fullName>
    </submittedName>
</protein>
<dbReference type="AlphaFoldDB" id="A0A7J6F0T0"/>
<name>A0A7J6F0T0_CANSA</name>
<proteinExistence type="predicted"/>
<comment type="caution">
    <text evidence="1">The sequence shown here is derived from an EMBL/GenBank/DDBJ whole genome shotgun (WGS) entry which is preliminary data.</text>
</comment>
<dbReference type="Proteomes" id="UP000583929">
    <property type="component" value="Unassembled WGS sequence"/>
</dbReference>
<gene>
    <name evidence="1" type="ORF">G4B88_029172</name>
</gene>